<accession>A0A2J8LDJ7</accession>
<feature type="non-terminal residue" evidence="5">
    <location>
        <position position="1"/>
    </location>
</feature>
<dbReference type="Gene3D" id="2.130.10.10">
    <property type="entry name" value="YVTN repeat-like/Quinoprotein amine dehydrogenase"/>
    <property type="match status" value="2"/>
</dbReference>
<dbReference type="Proteomes" id="UP000236370">
    <property type="component" value="Unassembled WGS sequence"/>
</dbReference>
<dbReference type="SMR" id="A0A2J8LDJ7"/>
<feature type="compositionally biased region" description="Pro residues" evidence="4">
    <location>
        <begin position="59"/>
        <end position="70"/>
    </location>
</feature>
<organism evidence="5 6">
    <name type="scientific">Pan troglodytes</name>
    <name type="common">Chimpanzee</name>
    <dbReference type="NCBI Taxonomy" id="9598"/>
    <lineage>
        <taxon>Eukaryota</taxon>
        <taxon>Metazoa</taxon>
        <taxon>Chordata</taxon>
        <taxon>Craniata</taxon>
        <taxon>Vertebrata</taxon>
        <taxon>Euteleostomi</taxon>
        <taxon>Mammalia</taxon>
        <taxon>Eutheria</taxon>
        <taxon>Euarchontoglires</taxon>
        <taxon>Primates</taxon>
        <taxon>Haplorrhini</taxon>
        <taxon>Catarrhini</taxon>
        <taxon>Hominidae</taxon>
        <taxon>Pan</taxon>
    </lineage>
</organism>
<reference evidence="5 6" key="1">
    <citation type="submission" date="2017-12" db="EMBL/GenBank/DDBJ databases">
        <title>High-resolution comparative analysis of great ape genomes.</title>
        <authorList>
            <person name="Pollen A."/>
            <person name="Hastie A."/>
            <person name="Hormozdiari F."/>
            <person name="Dougherty M."/>
            <person name="Liu R."/>
            <person name="Chaisson M."/>
            <person name="Hoppe E."/>
            <person name="Hill C."/>
            <person name="Pang A."/>
            <person name="Hillier L."/>
            <person name="Baker C."/>
            <person name="Armstrong J."/>
            <person name="Shendure J."/>
            <person name="Paten B."/>
            <person name="Wilson R."/>
            <person name="Chao H."/>
            <person name="Schneider V."/>
            <person name="Ventura M."/>
            <person name="Kronenberg Z."/>
            <person name="Murali S."/>
            <person name="Gordon D."/>
            <person name="Cantsilieris S."/>
            <person name="Munson K."/>
            <person name="Nelson B."/>
            <person name="Raja A."/>
            <person name="Underwood J."/>
            <person name="Diekhans M."/>
            <person name="Fiddes I."/>
            <person name="Haussler D."/>
            <person name="Eichler E."/>
        </authorList>
    </citation>
    <scope>NUCLEOTIDE SEQUENCE [LARGE SCALE GENOMIC DNA]</scope>
    <source>
        <strain evidence="5">Yerkes chimp pedigree #C0471</strain>
    </source>
</reference>
<dbReference type="SUPFAM" id="SSF50978">
    <property type="entry name" value="WD40 repeat-like"/>
    <property type="match status" value="1"/>
</dbReference>
<feature type="region of interest" description="Disordered" evidence="4">
    <location>
        <begin position="115"/>
        <end position="137"/>
    </location>
</feature>
<sequence>ILYWDVAGGCKQLKNRYESRDREWATYTCVLGFHVYVPVRSCQGEAAGIAGVGPVGPRAQPPPQLFPPAQAPSRMYGGHGSHVTSVRFTHDDSHLVSLGGKDASIFQWRVLGAGGAGPAPATPSRTPSLSPASSLDV</sequence>
<evidence type="ECO:0000313" key="6">
    <source>
        <dbReference type="Proteomes" id="UP000236370"/>
    </source>
</evidence>
<dbReference type="PANTHER" id="PTHR13720">
    <property type="entry name" value="WD-40 REPEAT PROTEIN"/>
    <property type="match status" value="1"/>
</dbReference>
<dbReference type="EMBL" id="NBAG03000297">
    <property type="protein sequence ID" value="PNI45341.1"/>
    <property type="molecule type" value="Genomic_DNA"/>
</dbReference>
<dbReference type="PROSITE" id="PS50082">
    <property type="entry name" value="WD_REPEATS_2"/>
    <property type="match status" value="1"/>
</dbReference>
<keyword evidence="2" id="KW-0677">Repeat</keyword>
<dbReference type="InterPro" id="IPR015943">
    <property type="entry name" value="WD40/YVTN_repeat-like_dom_sf"/>
</dbReference>
<dbReference type="InterPro" id="IPR050630">
    <property type="entry name" value="WD_repeat_EMAP"/>
</dbReference>
<feature type="repeat" description="WD" evidence="3">
    <location>
        <begin position="76"/>
        <end position="110"/>
    </location>
</feature>
<proteinExistence type="predicted"/>
<evidence type="ECO:0000256" key="3">
    <source>
        <dbReference type="PROSITE-ProRule" id="PRU00221"/>
    </source>
</evidence>
<evidence type="ECO:0000256" key="4">
    <source>
        <dbReference type="SAM" id="MobiDB-lite"/>
    </source>
</evidence>
<keyword evidence="1 3" id="KW-0853">WD repeat</keyword>
<evidence type="ECO:0000256" key="1">
    <source>
        <dbReference type="ARBA" id="ARBA00022574"/>
    </source>
</evidence>
<gene>
    <name evidence="5" type="ORF">CK820_G0030955</name>
</gene>
<evidence type="ECO:0000256" key="2">
    <source>
        <dbReference type="ARBA" id="ARBA00022737"/>
    </source>
</evidence>
<dbReference type="InterPro" id="IPR036322">
    <property type="entry name" value="WD40_repeat_dom_sf"/>
</dbReference>
<comment type="caution">
    <text evidence="5">The sequence shown here is derived from an EMBL/GenBank/DDBJ whole genome shotgun (WGS) entry which is preliminary data.</text>
</comment>
<dbReference type="PANTHER" id="PTHR13720:SF15">
    <property type="entry name" value="ECHINODERM MICROTUBULE-ASSOCIATED PROTEIN-LIKE 3"/>
    <property type="match status" value="1"/>
</dbReference>
<dbReference type="AlphaFoldDB" id="A0A2J8LDJ7"/>
<name>A0A2J8LDJ7_PANTR</name>
<feature type="compositionally biased region" description="Low complexity" evidence="4">
    <location>
        <begin position="118"/>
        <end position="137"/>
    </location>
</feature>
<feature type="region of interest" description="Disordered" evidence="4">
    <location>
        <begin position="53"/>
        <end position="78"/>
    </location>
</feature>
<protein>
    <submittedName>
        <fullName evidence="5">EML3 isoform 1</fullName>
    </submittedName>
</protein>
<evidence type="ECO:0000313" key="5">
    <source>
        <dbReference type="EMBL" id="PNI45341.1"/>
    </source>
</evidence>
<dbReference type="InterPro" id="IPR001680">
    <property type="entry name" value="WD40_rpt"/>
</dbReference>